<feature type="non-terminal residue" evidence="2">
    <location>
        <position position="1"/>
    </location>
</feature>
<dbReference type="AlphaFoldDB" id="A0AAD7QSB7"/>
<name>A0AAD7QSB7_9ASCO</name>
<evidence type="ECO:0000313" key="3">
    <source>
        <dbReference type="Proteomes" id="UP001217417"/>
    </source>
</evidence>
<accession>A0AAD7QSB7</accession>
<organism evidence="2 3">
    <name type="scientific">Lipomyces tetrasporus</name>
    <dbReference type="NCBI Taxonomy" id="54092"/>
    <lineage>
        <taxon>Eukaryota</taxon>
        <taxon>Fungi</taxon>
        <taxon>Dikarya</taxon>
        <taxon>Ascomycota</taxon>
        <taxon>Saccharomycotina</taxon>
        <taxon>Lipomycetes</taxon>
        <taxon>Lipomycetales</taxon>
        <taxon>Lipomycetaceae</taxon>
        <taxon>Lipomyces</taxon>
    </lineage>
</organism>
<dbReference type="Proteomes" id="UP001217417">
    <property type="component" value="Unassembled WGS sequence"/>
</dbReference>
<dbReference type="EMBL" id="JARPMG010000005">
    <property type="protein sequence ID" value="KAJ8100398.1"/>
    <property type="molecule type" value="Genomic_DNA"/>
</dbReference>
<evidence type="ECO:0000256" key="1">
    <source>
        <dbReference type="SAM" id="MobiDB-lite"/>
    </source>
</evidence>
<dbReference type="RefSeq" id="XP_056043848.1">
    <property type="nucleotide sequence ID" value="XM_056190337.1"/>
</dbReference>
<protein>
    <submittedName>
        <fullName evidence="2">Uncharacterized protein</fullName>
    </submittedName>
</protein>
<proteinExistence type="predicted"/>
<feature type="compositionally biased region" description="Acidic residues" evidence="1">
    <location>
        <begin position="174"/>
        <end position="189"/>
    </location>
</feature>
<gene>
    <name evidence="2" type="ORF">POJ06DRAFT_290300</name>
</gene>
<sequence>RRRLTGVSALSWQLSLVQAPQRSGLANWQIFCWLASAAVFISCRGINYSNFFKKGGHMNTSTLFPGVYFPVDTQKVLGRPAFARCDRHFFTLVLCPAPEQQQQQQQHLQLTSTSVLTVTLTPIAEHYEAGQAPVVSNYWQPHISPGPHCDTHNWDSSKVEEAETETTAGTKEKEEEEEEEEEEQEEEVHDEFRNISHGAGGD</sequence>
<keyword evidence="3" id="KW-1185">Reference proteome</keyword>
<comment type="caution">
    <text evidence="2">The sequence shown here is derived from an EMBL/GenBank/DDBJ whole genome shotgun (WGS) entry which is preliminary data.</text>
</comment>
<reference evidence="2" key="1">
    <citation type="submission" date="2023-03" db="EMBL/GenBank/DDBJ databases">
        <title>Near-Complete genome sequence of Lipomyces tetrasporous NRRL Y-64009, an oleaginous yeast capable of growing on lignocellulosic hydrolysates.</title>
        <authorList>
            <consortium name="Lawrence Berkeley National Laboratory"/>
            <person name="Jagtap S.S."/>
            <person name="Liu J.-J."/>
            <person name="Walukiewicz H.E."/>
            <person name="Pangilinan J."/>
            <person name="Lipzen A."/>
            <person name="Ahrendt S."/>
            <person name="Koriabine M."/>
            <person name="Cobaugh K."/>
            <person name="Salamov A."/>
            <person name="Yoshinaga Y."/>
            <person name="Ng V."/>
            <person name="Daum C."/>
            <person name="Grigoriev I.V."/>
            <person name="Slininger P.J."/>
            <person name="Dien B.S."/>
            <person name="Jin Y.-S."/>
            <person name="Rao C.V."/>
        </authorList>
    </citation>
    <scope>NUCLEOTIDE SEQUENCE</scope>
    <source>
        <strain evidence="2">NRRL Y-64009</strain>
    </source>
</reference>
<dbReference type="GeneID" id="80885503"/>
<feature type="compositionally biased region" description="Basic and acidic residues" evidence="1">
    <location>
        <begin position="149"/>
        <end position="161"/>
    </location>
</feature>
<feature type="region of interest" description="Disordered" evidence="1">
    <location>
        <begin position="146"/>
        <end position="202"/>
    </location>
</feature>
<evidence type="ECO:0000313" key="2">
    <source>
        <dbReference type="EMBL" id="KAJ8100398.1"/>
    </source>
</evidence>